<dbReference type="CDD" id="cd04301">
    <property type="entry name" value="NAT_SF"/>
    <property type="match status" value="1"/>
</dbReference>
<keyword evidence="5" id="KW-1185">Reference proteome</keyword>
<reference evidence="4" key="1">
    <citation type="submission" date="2021-01" db="EMBL/GenBank/DDBJ databases">
        <title>Whole genome shotgun sequence of Actinocatenispora rupis NBRC 107355.</title>
        <authorList>
            <person name="Komaki H."/>
            <person name="Tamura T."/>
        </authorList>
    </citation>
    <scope>NUCLEOTIDE SEQUENCE</scope>
    <source>
        <strain evidence="4">NBRC 107355</strain>
    </source>
</reference>
<dbReference type="PANTHER" id="PTHR43800">
    <property type="entry name" value="PEPTIDYL-LYSINE N-ACETYLTRANSFERASE YJAB"/>
    <property type="match status" value="1"/>
</dbReference>
<dbReference type="PANTHER" id="PTHR43800:SF1">
    <property type="entry name" value="PEPTIDYL-LYSINE N-ACETYLTRANSFERASE YJAB"/>
    <property type="match status" value="1"/>
</dbReference>
<comment type="caution">
    <text evidence="4">The sequence shown here is derived from an EMBL/GenBank/DDBJ whole genome shotgun (WGS) entry which is preliminary data.</text>
</comment>
<dbReference type="Pfam" id="PF13508">
    <property type="entry name" value="Acetyltransf_7"/>
    <property type="match status" value="1"/>
</dbReference>
<dbReference type="SUPFAM" id="SSF55729">
    <property type="entry name" value="Acyl-CoA N-acyltransferases (Nat)"/>
    <property type="match status" value="1"/>
</dbReference>
<organism evidence="4 5">
    <name type="scientific">Actinocatenispora rupis</name>
    <dbReference type="NCBI Taxonomy" id="519421"/>
    <lineage>
        <taxon>Bacteria</taxon>
        <taxon>Bacillati</taxon>
        <taxon>Actinomycetota</taxon>
        <taxon>Actinomycetes</taxon>
        <taxon>Micromonosporales</taxon>
        <taxon>Micromonosporaceae</taxon>
        <taxon>Actinocatenispora</taxon>
    </lineage>
</organism>
<dbReference type="EMBL" id="BOMB01000020">
    <property type="protein sequence ID" value="GID12653.1"/>
    <property type="molecule type" value="Genomic_DNA"/>
</dbReference>
<evidence type="ECO:0000256" key="2">
    <source>
        <dbReference type="ARBA" id="ARBA00023315"/>
    </source>
</evidence>
<evidence type="ECO:0000259" key="3">
    <source>
        <dbReference type="PROSITE" id="PS51186"/>
    </source>
</evidence>
<dbReference type="PROSITE" id="PS51186">
    <property type="entry name" value="GNAT"/>
    <property type="match status" value="1"/>
</dbReference>
<keyword evidence="1" id="KW-0808">Transferase</keyword>
<dbReference type="Proteomes" id="UP000612808">
    <property type="component" value="Unassembled WGS sequence"/>
</dbReference>
<accession>A0A8J3J1U6</accession>
<evidence type="ECO:0000313" key="5">
    <source>
        <dbReference type="Proteomes" id="UP000612808"/>
    </source>
</evidence>
<dbReference type="GO" id="GO:0016747">
    <property type="term" value="F:acyltransferase activity, transferring groups other than amino-acyl groups"/>
    <property type="evidence" value="ECO:0007669"/>
    <property type="project" value="InterPro"/>
</dbReference>
<sequence>MHIRPATSADLPILRDIERAAGRHFAAIGMTDIADDEPPSIETLDTYRRAGHAWVAADPAPVAYLIAEPVDGNLHIEQVSVHPDHAHQRLGARLIDTAGAAGYPALTLTTFRDVPFNAPYYQRLGFRILDPADLTPGLRRIRLSEADRGLDPDLRVCMRRDNPLAPGTGRG</sequence>
<proteinExistence type="predicted"/>
<name>A0A8J3J1U6_9ACTN</name>
<protein>
    <submittedName>
        <fullName evidence="4">GCN5 family N-acetyltransferase</fullName>
    </submittedName>
</protein>
<evidence type="ECO:0000256" key="1">
    <source>
        <dbReference type="ARBA" id="ARBA00022679"/>
    </source>
</evidence>
<dbReference type="RefSeq" id="WP_203658813.1">
    <property type="nucleotide sequence ID" value="NZ_BAAAZM010000024.1"/>
</dbReference>
<dbReference type="AlphaFoldDB" id="A0A8J3J1U6"/>
<dbReference type="InterPro" id="IPR016181">
    <property type="entry name" value="Acyl_CoA_acyltransferase"/>
</dbReference>
<keyword evidence="2" id="KW-0012">Acyltransferase</keyword>
<dbReference type="InterPro" id="IPR000182">
    <property type="entry name" value="GNAT_dom"/>
</dbReference>
<evidence type="ECO:0000313" key="4">
    <source>
        <dbReference type="EMBL" id="GID12653.1"/>
    </source>
</evidence>
<dbReference type="Gene3D" id="3.40.630.30">
    <property type="match status" value="1"/>
</dbReference>
<feature type="domain" description="N-acetyltransferase" evidence="3">
    <location>
        <begin position="1"/>
        <end position="163"/>
    </location>
</feature>
<gene>
    <name evidence="4" type="ORF">Aru02nite_35420</name>
</gene>